<comment type="caution">
    <text evidence="1">The sequence shown here is derived from an EMBL/GenBank/DDBJ whole genome shotgun (WGS) entry which is preliminary data.</text>
</comment>
<reference evidence="1 2" key="1">
    <citation type="submission" date="2009-04" db="EMBL/GenBank/DDBJ databases">
        <authorList>
            <person name="Qin X."/>
            <person name="Bachman B."/>
            <person name="Battles P."/>
            <person name="Bell A."/>
            <person name="Bess C."/>
            <person name="Bickham C."/>
            <person name="Chaboub L."/>
            <person name="Chen D."/>
            <person name="Coyle M."/>
            <person name="Deiros D.R."/>
            <person name="Dinh H."/>
            <person name="Forbes L."/>
            <person name="Fowler G."/>
            <person name="Francisco L."/>
            <person name="Fu Q."/>
            <person name="Gubbala S."/>
            <person name="Hale W."/>
            <person name="Han Y."/>
            <person name="Hemphill L."/>
            <person name="Highlander S.K."/>
            <person name="Hirani K."/>
            <person name="Hogues M."/>
            <person name="Jackson L."/>
            <person name="Jakkamsetti A."/>
            <person name="Javaid M."/>
            <person name="Jiang H."/>
            <person name="Korchina V."/>
            <person name="Kovar C."/>
            <person name="Lara F."/>
            <person name="Lee S."/>
            <person name="Mata R."/>
            <person name="Mathew T."/>
            <person name="Moen C."/>
            <person name="Morales K."/>
            <person name="Munidasa M."/>
            <person name="Nazareth L."/>
            <person name="Ngo R."/>
            <person name="Nguyen L."/>
            <person name="Okwuonu G."/>
            <person name="Ongeri F."/>
            <person name="Patil S."/>
            <person name="Petrosino J."/>
            <person name="Pham C."/>
            <person name="Pham P."/>
            <person name="Pu L.-L."/>
            <person name="Puazo M."/>
            <person name="Raj R."/>
            <person name="Reid J."/>
            <person name="Rouhana J."/>
            <person name="Saada N."/>
            <person name="Shang Y."/>
            <person name="Simmons D."/>
            <person name="Thornton R."/>
            <person name="Warren J."/>
            <person name="Weissenberger G."/>
            <person name="Zhang J."/>
            <person name="Zhang L."/>
            <person name="Zhou C."/>
            <person name="Zhu D."/>
            <person name="Muzny D."/>
            <person name="Worley K."/>
            <person name="Gibbs R."/>
        </authorList>
    </citation>
    <scope>NUCLEOTIDE SEQUENCE [LARGE SCALE GENOMIC DNA]</scope>
    <source>
        <strain evidence="1 2">F0268</strain>
    </source>
</reference>
<proteinExistence type="predicted"/>
<dbReference type="EMBL" id="ACKX01000164">
    <property type="protein sequence ID" value="EEJ51092.1"/>
    <property type="molecule type" value="Genomic_DNA"/>
</dbReference>
<dbReference type="Proteomes" id="UP000004121">
    <property type="component" value="Unassembled WGS sequence"/>
</dbReference>
<gene>
    <name evidence="1" type="ORF">HMPREF6123_1606</name>
</gene>
<dbReference type="InParanoid" id="C2KYN7"/>
<dbReference type="AlphaFoldDB" id="C2KYN7"/>
<sequence length="283" mass="32560">MPKSKVENDIVEKQKIISSLTLMDDLFMKVVLQDKECTEYILQTIMDDSTLKLKRQSLQKNLSNLHGHSLVLDCLCEDRDNNIYNIEIQNNISGAEPKRARYHAGLMDMHYLKKGNHFSQLPKSYVIFITANDVLHGQLQIYHIERTIQESGKPFWDESHIIYFNTSYVDNSPLGKLAEDFHAKETEQMNSDILSKRVALLKNAKPNEKGGKEMNVLLENYRKKALKEGIEKGIEKGREEEIIAKQKVIQLMGLLAEHGRIDDIKKSSIDQDYLQALLLEFGL</sequence>
<dbReference type="HOGENOM" id="CLU_071023_1_1_9"/>
<dbReference type="STRING" id="585501.HMPREF6123_1606"/>
<evidence type="ECO:0008006" key="3">
    <source>
        <dbReference type="Google" id="ProtNLM"/>
    </source>
</evidence>
<evidence type="ECO:0000313" key="1">
    <source>
        <dbReference type="EMBL" id="EEJ51092.1"/>
    </source>
</evidence>
<keyword evidence="2" id="KW-1185">Reference proteome</keyword>
<protein>
    <recommendedName>
        <fullName evidence="3">Rpn family recombination-promoting nuclease/putative transposase</fullName>
    </recommendedName>
</protein>
<evidence type="ECO:0000313" key="2">
    <source>
        <dbReference type="Proteomes" id="UP000004121"/>
    </source>
</evidence>
<organism evidence="1 2">
    <name type="scientific">Oribacterium sinus F0268</name>
    <dbReference type="NCBI Taxonomy" id="585501"/>
    <lineage>
        <taxon>Bacteria</taxon>
        <taxon>Bacillati</taxon>
        <taxon>Bacillota</taxon>
        <taxon>Clostridia</taxon>
        <taxon>Lachnospirales</taxon>
        <taxon>Lachnospiraceae</taxon>
        <taxon>Oribacterium</taxon>
    </lineage>
</organism>
<dbReference type="OrthoDB" id="9811201at2"/>
<name>C2KYN7_9FIRM</name>
<dbReference type="Pfam" id="PF12784">
    <property type="entry name" value="PDDEXK_2"/>
    <property type="match status" value="1"/>
</dbReference>
<dbReference type="RefSeq" id="WP_007156752.1">
    <property type="nucleotide sequence ID" value="NZ_GG668534.1"/>
</dbReference>
<accession>C2KYN7</accession>
<dbReference type="eggNOG" id="COG4942">
    <property type="taxonomic scope" value="Bacteria"/>
</dbReference>